<dbReference type="PANTHER" id="PTHR12835:SF5">
    <property type="entry name" value="BIOTIN--PROTEIN LIGASE"/>
    <property type="match status" value="1"/>
</dbReference>
<evidence type="ECO:0000259" key="1">
    <source>
        <dbReference type="PROSITE" id="PS51733"/>
    </source>
</evidence>
<evidence type="ECO:0000313" key="2">
    <source>
        <dbReference type="EMBL" id="PSK37571.1"/>
    </source>
</evidence>
<dbReference type="SUPFAM" id="SSF52317">
    <property type="entry name" value="Class I glutamine amidotransferase-like"/>
    <property type="match status" value="1"/>
</dbReference>
<dbReference type="EMBL" id="PYFQ01000008">
    <property type="protein sequence ID" value="PSK37571.1"/>
    <property type="molecule type" value="Genomic_DNA"/>
</dbReference>
<dbReference type="VEuPathDB" id="FungiDB:C7M61_003277"/>
<dbReference type="CDD" id="cd03144">
    <property type="entry name" value="GATase1_ScBLP_like"/>
    <property type="match status" value="1"/>
</dbReference>
<dbReference type="InterPro" id="IPR029062">
    <property type="entry name" value="Class_I_gatase-like"/>
</dbReference>
<organism evidence="2 3">
    <name type="scientific">Candidozyma pseudohaemuli</name>
    <dbReference type="NCBI Taxonomy" id="418784"/>
    <lineage>
        <taxon>Eukaryota</taxon>
        <taxon>Fungi</taxon>
        <taxon>Dikarya</taxon>
        <taxon>Ascomycota</taxon>
        <taxon>Saccharomycotina</taxon>
        <taxon>Pichiomycetes</taxon>
        <taxon>Metschnikowiaceae</taxon>
        <taxon>Candidozyma</taxon>
    </lineage>
</organism>
<dbReference type="InterPro" id="IPR045864">
    <property type="entry name" value="aa-tRNA-synth_II/BPL/LPL"/>
</dbReference>
<keyword evidence="3" id="KW-1185">Reference proteome</keyword>
<dbReference type="OrthoDB" id="10250105at2759"/>
<dbReference type="Gene3D" id="3.30.930.10">
    <property type="entry name" value="Bira Bifunctional Protein, Domain 2"/>
    <property type="match status" value="1"/>
</dbReference>
<accession>A0A2P7YNN6</accession>
<dbReference type="AlphaFoldDB" id="A0A2P7YNN6"/>
<comment type="caution">
    <text evidence="2">The sequence shown here is derived from an EMBL/GenBank/DDBJ whole genome shotgun (WGS) entry which is preliminary data.</text>
</comment>
<dbReference type="Pfam" id="PF03099">
    <property type="entry name" value="BPL_LplA_LipB"/>
    <property type="match status" value="1"/>
</dbReference>
<reference evidence="2 3" key="1">
    <citation type="submission" date="2018-03" db="EMBL/GenBank/DDBJ databases">
        <title>Candida pseudohaemulonii genome assembly and annotation.</title>
        <authorList>
            <person name="Munoz J.F."/>
            <person name="Gade L.G."/>
            <person name="Chow N.A."/>
            <person name="Litvintseva A.P."/>
            <person name="Loparev V.N."/>
            <person name="Cuomo C.A."/>
        </authorList>
    </citation>
    <scope>NUCLEOTIDE SEQUENCE [LARGE SCALE GENOMIC DNA]</scope>
    <source>
        <strain evidence="2 3">B12108</strain>
    </source>
</reference>
<name>A0A2P7YNN6_9ASCO</name>
<sequence length="683" mass="75559">MNVLVYLGRGTTPELVKHTVESLRLHLSPNYAVVTVSEQSLLGDPWQYKTLMLVVPGGADLPYCDVLNGAGNLKITQFVRKGGRYLGLCAGGYYAAKRCEFEEGDPKMEVSGPRELGFFPGIARGCVYKGFDYESHKGSKAVTMAVNTSALPLSPKEATVYYNGGGLFVDALKQRNVEVLARYAAPQADLEDTDMAAGVYCKVGKGCAVLFGTHPEFLPPLMKAGDDEHFALVVELIEANDHERKLFLRAVLDKMGLKTNGDVDGAVPRLTPIFLSSLMDPSVARNLLSTLQDKMEFVSGTTFEDINDTFVLHDEKDSDITEDTEMDGEQSFDQVVSAPKHLKFFTSQAFPSHAQTPYFSMAKYFDELKHLHDANNQPIGQIGQLLGYGEVVTSTNTLLDKNPNWLEHLPHGLTFTATTQIAGRGRGGNVWINPKGVMATSILFRLPQGESNSSIIVTLQYLCALALIESILGYGLAVQGQGSGYEDMPLKLKWPNDMYALKPEFYNLIGDKDDVSSTVEGDDEKWAKISGSLINSQFLNGRFHLVWGGGVNVSNEAPTTSLNRVLARLNELRAAKGLPELPPYEHETLLAKIVFNMEQFYSVFQRSGLQPFLSLYYKRWFHLNQRVVLDAAGDGNVRDCVIRGITSDYGLLIAEDMRNHEKLELQPDGNSFDIFKGLVYKKR</sequence>
<dbReference type="Pfam" id="PF09825">
    <property type="entry name" value="BPL_N"/>
    <property type="match status" value="1"/>
</dbReference>
<dbReference type="GO" id="GO:0005737">
    <property type="term" value="C:cytoplasm"/>
    <property type="evidence" value="ECO:0007669"/>
    <property type="project" value="TreeGrafter"/>
</dbReference>
<dbReference type="InterPro" id="IPR019197">
    <property type="entry name" value="Biotin-prot_ligase_N"/>
</dbReference>
<dbReference type="RefSeq" id="XP_024713106.1">
    <property type="nucleotide sequence ID" value="XM_024858619.1"/>
</dbReference>
<dbReference type="PROSITE" id="PS51733">
    <property type="entry name" value="BPL_LPL_CATALYTIC"/>
    <property type="match status" value="1"/>
</dbReference>
<evidence type="ECO:0000313" key="3">
    <source>
        <dbReference type="Proteomes" id="UP000241107"/>
    </source>
</evidence>
<proteinExistence type="predicted"/>
<feature type="domain" description="BPL/LPL catalytic" evidence="1">
    <location>
        <begin position="371"/>
        <end position="605"/>
    </location>
</feature>
<dbReference type="GeneID" id="36566666"/>
<dbReference type="Gene3D" id="3.40.50.880">
    <property type="match status" value="1"/>
</dbReference>
<dbReference type="PANTHER" id="PTHR12835">
    <property type="entry name" value="BIOTIN PROTEIN LIGASE"/>
    <property type="match status" value="1"/>
</dbReference>
<dbReference type="SUPFAM" id="SSF55681">
    <property type="entry name" value="Class II aaRS and biotin synthetases"/>
    <property type="match status" value="1"/>
</dbReference>
<dbReference type="STRING" id="418784.A0A2P7YNN6"/>
<protein>
    <recommendedName>
        <fullName evidence="1">BPL/LPL catalytic domain-containing protein</fullName>
    </recommendedName>
</protein>
<gene>
    <name evidence="2" type="ORF">C7M61_003277</name>
</gene>
<dbReference type="Proteomes" id="UP000241107">
    <property type="component" value="Unassembled WGS sequence"/>
</dbReference>
<dbReference type="GO" id="GO:0004077">
    <property type="term" value="F:biotin--[biotin carboxyl-carrier protein] ligase activity"/>
    <property type="evidence" value="ECO:0007669"/>
    <property type="project" value="TreeGrafter"/>
</dbReference>
<dbReference type="InterPro" id="IPR004143">
    <property type="entry name" value="BPL_LPL_catalytic"/>
</dbReference>